<dbReference type="EMBL" id="CP047475">
    <property type="protein sequence ID" value="QIA63599.1"/>
    <property type="molecule type" value="Genomic_DNA"/>
</dbReference>
<dbReference type="Pfam" id="PF14246">
    <property type="entry name" value="TetR_C_7"/>
    <property type="match status" value="1"/>
</dbReference>
<dbReference type="PANTHER" id="PTHR30055:SF146">
    <property type="entry name" value="HTH-TYPE TRANSCRIPTIONAL DUAL REGULATOR CECR"/>
    <property type="match status" value="1"/>
</dbReference>
<dbReference type="GO" id="GO:0000976">
    <property type="term" value="F:transcription cis-regulatory region binding"/>
    <property type="evidence" value="ECO:0007669"/>
    <property type="project" value="TreeGrafter"/>
</dbReference>
<dbReference type="InterPro" id="IPR039536">
    <property type="entry name" value="TetR_C_Proteobacteria"/>
</dbReference>
<evidence type="ECO:0000256" key="4">
    <source>
        <dbReference type="PROSITE-ProRule" id="PRU00335"/>
    </source>
</evidence>
<dbReference type="KEGG" id="vas:GT360_08745"/>
<dbReference type="Pfam" id="PF00440">
    <property type="entry name" value="TetR_N"/>
    <property type="match status" value="1"/>
</dbReference>
<dbReference type="Gene3D" id="1.10.357.10">
    <property type="entry name" value="Tetracycline Repressor, domain 2"/>
    <property type="match status" value="1"/>
</dbReference>
<feature type="DNA-binding region" description="H-T-H motif" evidence="4">
    <location>
        <begin position="33"/>
        <end position="52"/>
    </location>
</feature>
<evidence type="ECO:0000313" key="7">
    <source>
        <dbReference type="Proteomes" id="UP000464262"/>
    </source>
</evidence>
<dbReference type="Proteomes" id="UP000464262">
    <property type="component" value="Chromosome 1"/>
</dbReference>
<keyword evidence="3" id="KW-0804">Transcription</keyword>
<dbReference type="InterPro" id="IPR009057">
    <property type="entry name" value="Homeodomain-like_sf"/>
</dbReference>
<accession>A0A7Z2T3B6</accession>
<keyword evidence="2 4" id="KW-0238">DNA-binding</keyword>
<gene>
    <name evidence="6" type="ORF">GT360_08745</name>
</gene>
<keyword evidence="1" id="KW-0805">Transcription regulation</keyword>
<evidence type="ECO:0000256" key="3">
    <source>
        <dbReference type="ARBA" id="ARBA00023163"/>
    </source>
</evidence>
<keyword evidence="7" id="KW-1185">Reference proteome</keyword>
<dbReference type="RefSeq" id="WP_164648493.1">
    <property type="nucleotide sequence ID" value="NZ_CP047475.1"/>
</dbReference>
<organism evidence="6 7">
    <name type="scientific">Vibrio astriarenae</name>
    <dbReference type="NCBI Taxonomy" id="1481923"/>
    <lineage>
        <taxon>Bacteria</taxon>
        <taxon>Pseudomonadati</taxon>
        <taxon>Pseudomonadota</taxon>
        <taxon>Gammaproteobacteria</taxon>
        <taxon>Vibrionales</taxon>
        <taxon>Vibrionaceae</taxon>
        <taxon>Vibrio</taxon>
    </lineage>
</organism>
<dbReference type="PRINTS" id="PR00455">
    <property type="entry name" value="HTHTETR"/>
</dbReference>
<evidence type="ECO:0000256" key="1">
    <source>
        <dbReference type="ARBA" id="ARBA00023015"/>
    </source>
</evidence>
<dbReference type="InterPro" id="IPR001647">
    <property type="entry name" value="HTH_TetR"/>
</dbReference>
<dbReference type="PROSITE" id="PS50977">
    <property type="entry name" value="HTH_TETR_2"/>
    <property type="match status" value="1"/>
</dbReference>
<evidence type="ECO:0000313" key="6">
    <source>
        <dbReference type="EMBL" id="QIA63599.1"/>
    </source>
</evidence>
<dbReference type="SUPFAM" id="SSF46689">
    <property type="entry name" value="Homeodomain-like"/>
    <property type="match status" value="1"/>
</dbReference>
<evidence type="ECO:0000259" key="5">
    <source>
        <dbReference type="PROSITE" id="PS50977"/>
    </source>
</evidence>
<dbReference type="InterPro" id="IPR023772">
    <property type="entry name" value="DNA-bd_HTH_TetR-type_CS"/>
</dbReference>
<name>A0A7Z2T3B6_9VIBR</name>
<evidence type="ECO:0000256" key="2">
    <source>
        <dbReference type="ARBA" id="ARBA00023125"/>
    </source>
</evidence>
<dbReference type="GO" id="GO:0003700">
    <property type="term" value="F:DNA-binding transcription factor activity"/>
    <property type="evidence" value="ECO:0007669"/>
    <property type="project" value="TreeGrafter"/>
</dbReference>
<sequence>MSVTKKSRSEIKREAILNAAREAFLEYGVDNTSMDKLSAMAGVSKRTVYNHFESKESLVMALLSCLWNSQETLDDSFLQGELTLKQQLTALVREQIQLASDPDYIELSKVAMGHFLFKPEELKKQVGSIDKKDTKLYQWLMLRAENQQLKLTECDVEKAMMQIHNLVKGSAYWPQMVGLSDELNEQQINELADDTVELFWARYGQ</sequence>
<dbReference type="InterPro" id="IPR050109">
    <property type="entry name" value="HTH-type_TetR-like_transc_reg"/>
</dbReference>
<proteinExistence type="predicted"/>
<protein>
    <submittedName>
        <fullName evidence="6">TetR family transcriptional regulator</fullName>
    </submittedName>
</protein>
<dbReference type="PROSITE" id="PS01081">
    <property type="entry name" value="HTH_TETR_1"/>
    <property type="match status" value="1"/>
</dbReference>
<feature type="domain" description="HTH tetR-type" evidence="5">
    <location>
        <begin position="10"/>
        <end position="70"/>
    </location>
</feature>
<reference evidence="6 7" key="1">
    <citation type="submission" date="2020-01" db="EMBL/GenBank/DDBJ databases">
        <title>Whole genome and functional gene identification of agarase of Vibrio HN897.</title>
        <authorList>
            <person name="Liu Y."/>
            <person name="Zhao Z."/>
        </authorList>
    </citation>
    <scope>NUCLEOTIDE SEQUENCE [LARGE SCALE GENOMIC DNA]</scope>
    <source>
        <strain evidence="6 7">HN897</strain>
    </source>
</reference>
<dbReference type="Gene3D" id="1.10.10.60">
    <property type="entry name" value="Homeodomain-like"/>
    <property type="match status" value="1"/>
</dbReference>
<dbReference type="FunFam" id="1.10.10.60:FF:000141">
    <property type="entry name" value="TetR family transcriptional regulator"/>
    <property type="match status" value="1"/>
</dbReference>
<dbReference type="AlphaFoldDB" id="A0A7Z2T3B6"/>
<dbReference type="PANTHER" id="PTHR30055">
    <property type="entry name" value="HTH-TYPE TRANSCRIPTIONAL REGULATOR RUTR"/>
    <property type="match status" value="1"/>
</dbReference>